<evidence type="ECO:0000256" key="8">
    <source>
        <dbReference type="SAM" id="Phobius"/>
    </source>
</evidence>
<name>A0ABN1PZW6_9ACTN</name>
<gene>
    <name evidence="9" type="ORF">GCM10009550_00900</name>
</gene>
<evidence type="ECO:0000313" key="10">
    <source>
        <dbReference type="Proteomes" id="UP001500665"/>
    </source>
</evidence>
<dbReference type="PANTHER" id="PTHR33452:SF1">
    <property type="entry name" value="INNER MEMBRANE PROTEIN YPHA-RELATED"/>
    <property type="match status" value="1"/>
</dbReference>
<comment type="caution">
    <text evidence="9">The sequence shown here is derived from an EMBL/GenBank/DDBJ whole genome shotgun (WGS) entry which is preliminary data.</text>
</comment>
<evidence type="ECO:0000256" key="7">
    <source>
        <dbReference type="SAM" id="MobiDB-lite"/>
    </source>
</evidence>
<feature type="transmembrane region" description="Helical" evidence="8">
    <location>
        <begin position="105"/>
        <end position="126"/>
    </location>
</feature>
<feature type="transmembrane region" description="Helical" evidence="8">
    <location>
        <begin position="48"/>
        <end position="68"/>
    </location>
</feature>
<organism evidence="9 10">
    <name type="scientific">Actinocorallia libanotica</name>
    <dbReference type="NCBI Taxonomy" id="46162"/>
    <lineage>
        <taxon>Bacteria</taxon>
        <taxon>Bacillati</taxon>
        <taxon>Actinomycetota</taxon>
        <taxon>Actinomycetes</taxon>
        <taxon>Streptosporangiales</taxon>
        <taxon>Thermomonosporaceae</taxon>
        <taxon>Actinocorallia</taxon>
    </lineage>
</organism>
<accession>A0ABN1PZW6</accession>
<dbReference type="Proteomes" id="UP001500665">
    <property type="component" value="Unassembled WGS sequence"/>
</dbReference>
<evidence type="ECO:0000256" key="6">
    <source>
        <dbReference type="ARBA" id="ARBA00023136"/>
    </source>
</evidence>
<evidence type="ECO:0000256" key="3">
    <source>
        <dbReference type="ARBA" id="ARBA00022475"/>
    </source>
</evidence>
<keyword evidence="3" id="KW-1003">Cell membrane</keyword>
<proteinExistence type="inferred from homology"/>
<protein>
    <recommendedName>
        <fullName evidence="11">Oxidoreductase</fullName>
    </recommendedName>
</protein>
<feature type="region of interest" description="Disordered" evidence="7">
    <location>
        <begin position="138"/>
        <end position="239"/>
    </location>
</feature>
<reference evidence="9 10" key="1">
    <citation type="journal article" date="2019" name="Int. J. Syst. Evol. Microbiol.">
        <title>The Global Catalogue of Microorganisms (GCM) 10K type strain sequencing project: providing services to taxonomists for standard genome sequencing and annotation.</title>
        <authorList>
            <consortium name="The Broad Institute Genomics Platform"/>
            <consortium name="The Broad Institute Genome Sequencing Center for Infectious Disease"/>
            <person name="Wu L."/>
            <person name="Ma J."/>
        </authorList>
    </citation>
    <scope>NUCLEOTIDE SEQUENCE [LARGE SCALE GENOMIC DNA]</scope>
    <source>
        <strain evidence="9 10">JCM 10696</strain>
    </source>
</reference>
<evidence type="ECO:0000256" key="1">
    <source>
        <dbReference type="ARBA" id="ARBA00004651"/>
    </source>
</evidence>
<feature type="transmembrane region" description="Helical" evidence="8">
    <location>
        <begin position="75"/>
        <end position="93"/>
    </location>
</feature>
<dbReference type="Pfam" id="PF07681">
    <property type="entry name" value="DoxX"/>
    <property type="match status" value="1"/>
</dbReference>
<dbReference type="InterPro" id="IPR032808">
    <property type="entry name" value="DoxX"/>
</dbReference>
<keyword evidence="10" id="KW-1185">Reference proteome</keyword>
<dbReference type="EMBL" id="BAAAHH010000001">
    <property type="protein sequence ID" value="GAA0935703.1"/>
    <property type="molecule type" value="Genomic_DNA"/>
</dbReference>
<keyword evidence="6 8" id="KW-0472">Membrane</keyword>
<dbReference type="InterPro" id="IPR051907">
    <property type="entry name" value="DoxX-like_oxidoreductase"/>
</dbReference>
<evidence type="ECO:0000313" key="9">
    <source>
        <dbReference type="EMBL" id="GAA0935703.1"/>
    </source>
</evidence>
<dbReference type="PANTHER" id="PTHR33452">
    <property type="entry name" value="OXIDOREDUCTASE CATD-RELATED"/>
    <property type="match status" value="1"/>
</dbReference>
<comment type="similarity">
    <text evidence="2">Belongs to the DoxX family.</text>
</comment>
<evidence type="ECO:0008006" key="11">
    <source>
        <dbReference type="Google" id="ProtNLM"/>
    </source>
</evidence>
<sequence length="239" mass="23505">MRTRPAHDVIALLARCAVGVVFLVHGWQKVEAGVNATAASFDAMGVPLAKAAAVYATFAELLGGAALIAGLGLPLIGALLFLDMAGAFAFVHYGGNLTGPQGSELVLVLAAAALLFAAGAGGRLTVDHALSPHRSRTAEIAEDFPLPPDTDATPGAAARPEPAAIPAASPTADPATAPAAAGSPAAPAASPAKAPAAGSSGGDTVPEIPLPAPGDVLVAGPASDEDPAPRSRSRRKKTT</sequence>
<dbReference type="RefSeq" id="WP_344235412.1">
    <property type="nucleotide sequence ID" value="NZ_BAAAHH010000001.1"/>
</dbReference>
<comment type="subcellular location">
    <subcellularLocation>
        <location evidence="1">Cell membrane</location>
        <topology evidence="1">Multi-pass membrane protein</topology>
    </subcellularLocation>
</comment>
<evidence type="ECO:0000256" key="5">
    <source>
        <dbReference type="ARBA" id="ARBA00022989"/>
    </source>
</evidence>
<evidence type="ECO:0000256" key="2">
    <source>
        <dbReference type="ARBA" id="ARBA00006679"/>
    </source>
</evidence>
<evidence type="ECO:0000256" key="4">
    <source>
        <dbReference type="ARBA" id="ARBA00022692"/>
    </source>
</evidence>
<feature type="compositionally biased region" description="Low complexity" evidence="7">
    <location>
        <begin position="149"/>
        <end position="198"/>
    </location>
</feature>
<keyword evidence="5 8" id="KW-1133">Transmembrane helix</keyword>
<keyword evidence="4 8" id="KW-0812">Transmembrane</keyword>